<dbReference type="AlphaFoldDB" id="A0A0E3W2R1"/>
<evidence type="ECO:0000313" key="2">
    <source>
        <dbReference type="EMBL" id="CFX15310.1"/>
    </source>
</evidence>
<dbReference type="RefSeq" id="WP_046495693.1">
    <property type="nucleotide sequence ID" value="NZ_CGIH01000009.1"/>
</dbReference>
<name>A0A0E3W2R1_9FIRM</name>
<dbReference type="EMBL" id="CGIH01000009">
    <property type="protein sequence ID" value="CFX15310.1"/>
    <property type="molecule type" value="Genomic_DNA"/>
</dbReference>
<evidence type="ECO:0000313" key="3">
    <source>
        <dbReference type="Proteomes" id="UP000045545"/>
    </source>
</evidence>
<protein>
    <submittedName>
        <fullName evidence="2">Uncharacterized</fullName>
    </submittedName>
</protein>
<gene>
    <name evidence="2" type="ORF">625</name>
</gene>
<reference evidence="2 3" key="1">
    <citation type="submission" date="2015-03" db="EMBL/GenBank/DDBJ databases">
        <authorList>
            <person name="Murphy D."/>
        </authorList>
    </citation>
    <scope>NUCLEOTIDE SEQUENCE [LARGE SCALE GENOMIC DNA]</scope>
    <source>
        <strain evidence="2 3">OL-4</strain>
    </source>
</reference>
<feature type="transmembrane region" description="Helical" evidence="1">
    <location>
        <begin position="21"/>
        <end position="42"/>
    </location>
</feature>
<dbReference type="Proteomes" id="UP000045545">
    <property type="component" value="Unassembled WGS sequence"/>
</dbReference>
<accession>A0A0E3W2R1</accession>
<sequence>MRIHFKRLFGNNRGNAFLENLLMILLVVMIIAVPALALSQAISDIIVATVGRVNRIGTP</sequence>
<keyword evidence="1" id="KW-0472">Membrane</keyword>
<keyword evidence="1" id="KW-0812">Transmembrane</keyword>
<keyword evidence="1" id="KW-1133">Transmembrane helix</keyword>
<organism evidence="2 3">
    <name type="scientific">Syntrophomonas zehnderi OL-4</name>
    <dbReference type="NCBI Taxonomy" id="690567"/>
    <lineage>
        <taxon>Bacteria</taxon>
        <taxon>Bacillati</taxon>
        <taxon>Bacillota</taxon>
        <taxon>Clostridia</taxon>
        <taxon>Eubacteriales</taxon>
        <taxon>Syntrophomonadaceae</taxon>
        <taxon>Syntrophomonas</taxon>
    </lineage>
</organism>
<evidence type="ECO:0000256" key="1">
    <source>
        <dbReference type="SAM" id="Phobius"/>
    </source>
</evidence>
<proteinExistence type="predicted"/>
<keyword evidence="3" id="KW-1185">Reference proteome</keyword>
<dbReference type="STRING" id="690567.625"/>